<protein>
    <submittedName>
        <fullName evidence="3">Uncharacterized protein</fullName>
    </submittedName>
</protein>
<feature type="region of interest" description="Disordered" evidence="1">
    <location>
        <begin position="64"/>
        <end position="83"/>
    </location>
</feature>
<feature type="transmembrane region" description="Helical" evidence="2">
    <location>
        <begin position="96"/>
        <end position="116"/>
    </location>
</feature>
<accession>A0A0F7LAT3</accession>
<dbReference type="EMBL" id="KR029603">
    <property type="protein sequence ID" value="AKH48467.1"/>
    <property type="molecule type" value="Genomic_DNA"/>
</dbReference>
<keyword evidence="2" id="KW-0472">Membrane</keyword>
<keyword evidence="2" id="KW-1133">Transmembrane helix</keyword>
<evidence type="ECO:0000313" key="3">
    <source>
        <dbReference type="EMBL" id="AKH48467.1"/>
    </source>
</evidence>
<organism evidence="3">
    <name type="scientific">uncultured marine virus</name>
    <dbReference type="NCBI Taxonomy" id="186617"/>
    <lineage>
        <taxon>Viruses</taxon>
        <taxon>environmental samples</taxon>
    </lineage>
</organism>
<proteinExistence type="predicted"/>
<evidence type="ECO:0000256" key="1">
    <source>
        <dbReference type="SAM" id="MobiDB-lite"/>
    </source>
</evidence>
<reference evidence="3" key="2">
    <citation type="submission" date="2015-03" db="EMBL/GenBank/DDBJ databases">
        <authorList>
            <person name="Chow C.-E.T."/>
            <person name="Winget D.M."/>
            <person name="White R.A.III."/>
            <person name="Hallam S.J."/>
            <person name="Suttle C.A."/>
        </authorList>
    </citation>
    <scope>NUCLEOTIDE SEQUENCE</scope>
    <source>
        <strain evidence="3">Oxic1_8</strain>
    </source>
</reference>
<name>A0A0F7LAT3_9VIRU</name>
<sequence>MSASVRQPAGLMKRPRQLASISGRVKTRNHKGRGVISNSISRVNPDITLNIAEFENRSGDWNAGGRNEIIGRPALPKSKHPPMPHLRLPPTTPGRLQLLGVLLMLGVLCCVAGWMLRAELPAEKLPADQTVSLRLLEGVEQETAEWCVAQLATALDNPAETVWLSLAVIEDFDPDPSAPWIVVVKAEYRSPNRSGAIQRFRVRATFMEDKVRGDEELKLVSVTHDPPLPGVDFARVPIL</sequence>
<reference evidence="3" key="1">
    <citation type="journal article" date="2015" name="Front. Microbiol.">
        <title>Combining genomic sequencing methods to explore viral diversity and reveal potential virus-host interactions.</title>
        <authorList>
            <person name="Chow C.E."/>
            <person name="Winget D.M."/>
            <person name="White R.A.III."/>
            <person name="Hallam S.J."/>
            <person name="Suttle C.A."/>
        </authorList>
    </citation>
    <scope>NUCLEOTIDE SEQUENCE</scope>
    <source>
        <strain evidence="3">Oxic1_8</strain>
    </source>
</reference>
<evidence type="ECO:0000256" key="2">
    <source>
        <dbReference type="SAM" id="Phobius"/>
    </source>
</evidence>
<keyword evidence="2" id="KW-0812">Transmembrane</keyword>